<dbReference type="STRING" id="1803587.GCA_001593825_00589"/>
<proteinExistence type="predicted"/>
<organism evidence="1 2">
    <name type="scientific">Aphanizomenon flos-aquae LD13</name>
    <dbReference type="NCBI Taxonomy" id="1710894"/>
    <lineage>
        <taxon>Bacteria</taxon>
        <taxon>Bacillati</taxon>
        <taxon>Cyanobacteriota</taxon>
        <taxon>Cyanophyceae</taxon>
        <taxon>Nostocales</taxon>
        <taxon>Aphanizomenonaceae</taxon>
        <taxon>Aphanizomenon</taxon>
    </lineage>
</organism>
<evidence type="ECO:0000313" key="1">
    <source>
        <dbReference type="EMBL" id="OBQ24871.1"/>
    </source>
</evidence>
<dbReference type="AlphaFoldDB" id="A0A1B7VV68"/>
<dbReference type="Proteomes" id="UP000092382">
    <property type="component" value="Unassembled WGS sequence"/>
</dbReference>
<reference evidence="1 2" key="1">
    <citation type="submission" date="2015-09" db="EMBL/GenBank/DDBJ databases">
        <title>Whole genome shotgun sequence assembly of Aphanizomenon flos-aquae UKL13.</title>
        <authorList>
            <person name="Driscoll C."/>
        </authorList>
    </citation>
    <scope>NUCLEOTIDE SEQUENCE [LARGE SCALE GENOMIC DNA]</scope>
    <source>
        <strain evidence="1">MDT13</strain>
    </source>
</reference>
<comment type="caution">
    <text evidence="1">The sequence shown here is derived from an EMBL/GenBank/DDBJ whole genome shotgun (WGS) entry which is preliminary data.</text>
</comment>
<name>A0A1B7VV68_APHFL</name>
<dbReference type="PATRIC" id="fig|1710894.3.peg.534"/>
<sequence length="241" mass="28443">MFDSIQVQEKIEVLKRCLNDAKPQDEKMAGMLRFANIRQISLIQLKEELERLLERLIRGREIYQVICEKSTKGELPLLLYVRHYFIMKEIIDIEFINSDLYLITNNQEKLKGLTINLVEQFNQSKIEIVDIIDKDFYKVYILRESLKHLIQSLIKACLKVNVFTEEEINAFNLGNITPLESEAMLISLASMKKWDQTYRNIANTQRKNTVESLLDFLKTSPKWAGNDFEECLEYVNEVRRQ</sequence>
<dbReference type="EMBL" id="LJOY01000043">
    <property type="protein sequence ID" value="OBQ24871.1"/>
    <property type="molecule type" value="Genomic_DNA"/>
</dbReference>
<gene>
    <name evidence="1" type="ORF">AN481_13180</name>
</gene>
<accession>A0A1B7VV68</accession>
<protein>
    <submittedName>
        <fullName evidence="1">Uncharacterized protein</fullName>
    </submittedName>
</protein>
<evidence type="ECO:0000313" key="2">
    <source>
        <dbReference type="Proteomes" id="UP000092382"/>
    </source>
</evidence>